<evidence type="ECO:0000256" key="3">
    <source>
        <dbReference type="HAMAP-Rule" id="MF_01257"/>
    </source>
</evidence>
<dbReference type="EMBL" id="CP001719">
    <property type="protein sequence ID" value="ADC47694.1"/>
    <property type="molecule type" value="Genomic_DNA"/>
</dbReference>
<dbReference type="SMR" id="D3DZL6"/>
<dbReference type="HOGENOM" id="CLU_055795_1_0_2"/>
<dbReference type="Proteomes" id="UP000008680">
    <property type="component" value="Chromosome"/>
</dbReference>
<dbReference type="eggNOG" id="arCOG04395">
    <property type="taxonomic scope" value="Archaea"/>
</dbReference>
<accession>D3DZL6</accession>
<dbReference type="RefSeq" id="WP_012956642.1">
    <property type="nucleotide sequence ID" value="NC_013790.1"/>
</dbReference>
<comment type="subunit">
    <text evidence="3">Homodimer.</text>
</comment>
<dbReference type="InterPro" id="IPR002882">
    <property type="entry name" value="CofD"/>
</dbReference>
<evidence type="ECO:0000256" key="2">
    <source>
        <dbReference type="ARBA" id="ARBA00022842"/>
    </source>
</evidence>
<comment type="similarity">
    <text evidence="3">Belongs to the CofD family.</text>
</comment>
<dbReference type="PATRIC" id="fig|634498.28.peg.1844"/>
<dbReference type="Gene3D" id="1.10.8.240">
    <property type="entry name" value="CofD-like domain"/>
    <property type="match status" value="1"/>
</dbReference>
<evidence type="ECO:0000256" key="1">
    <source>
        <dbReference type="ARBA" id="ARBA00022679"/>
    </source>
</evidence>
<name>D3DZL6_METRM</name>
<evidence type="ECO:0000313" key="5">
    <source>
        <dbReference type="Proteomes" id="UP000008680"/>
    </source>
</evidence>
<comment type="cofactor">
    <cofactor evidence="3">
        <name>Mg(2+)</name>
        <dbReference type="ChEBI" id="CHEBI:18420"/>
    </cofactor>
</comment>
<dbReference type="PANTHER" id="PTHR43007">
    <property type="entry name" value="2-PHOSPHO-L-LACTATE TRANSFERASE"/>
    <property type="match status" value="1"/>
</dbReference>
<dbReference type="GO" id="GO:0052645">
    <property type="term" value="P:F420-0 metabolic process"/>
    <property type="evidence" value="ECO:0007669"/>
    <property type="project" value="UniProtKB-UniRule"/>
</dbReference>
<reference evidence="4 5" key="1">
    <citation type="journal article" date="2010" name="PLoS ONE">
        <title>The genome sequence of the rumen methanogen Methanobrevibacter ruminantium reveals new possibilities for controlling ruminant methane emissions.</title>
        <authorList>
            <person name="Leahy S.C."/>
            <person name="Kelly W.J."/>
            <person name="Altermann E."/>
            <person name="Ronimus R.S."/>
            <person name="Yeoman C.J."/>
            <person name="Pacheco D.M."/>
            <person name="Li D."/>
            <person name="Kong Z."/>
            <person name="McTavish S."/>
            <person name="Sang C."/>
            <person name="Lambie S.C."/>
            <person name="Janssen P.H."/>
            <person name="Dey D."/>
            <person name="Attwood G.T."/>
        </authorList>
    </citation>
    <scope>NUCLEOTIDE SEQUENCE [LARGE SCALE GENOMIC DNA]</scope>
    <source>
        <strain evidence="5">ATCC 35063 / DSM 1093 / JCM 13430 / OCM 146 / M1</strain>
    </source>
</reference>
<gene>
    <name evidence="3 4" type="primary">cofD</name>
    <name evidence="4" type="ordered locus">mru_1844</name>
</gene>
<dbReference type="NCBIfam" id="TIGR01819">
    <property type="entry name" value="F420_cofD"/>
    <property type="match status" value="1"/>
</dbReference>
<keyword evidence="5" id="KW-1185">Reference proteome</keyword>
<dbReference type="KEGG" id="mru:mru_1844"/>
<keyword evidence="1 3" id="KW-0808">Transferase</keyword>
<protein>
    <recommendedName>
        <fullName evidence="3">2-phospho-L-lactate transferase</fullName>
        <ecNumber evidence="3">2.7.8.28</ecNumber>
    </recommendedName>
    <alternativeName>
        <fullName evidence="3">EPPG:FO PEP transferase</fullName>
    </alternativeName>
</protein>
<dbReference type="GeneID" id="8771514"/>
<dbReference type="InterPro" id="IPR038136">
    <property type="entry name" value="CofD-like_dom_sf"/>
</dbReference>
<comment type="catalytic activity">
    <reaction evidence="3">
        <text>(2S)-lactyl-2-diphospho-5'-guanosine + 7,8-didemethyl-8-hydroxy-5-deazariboflavin = oxidized coenzyme F420-0 + GMP + H(+)</text>
        <dbReference type="Rhea" id="RHEA:63444"/>
        <dbReference type="ChEBI" id="CHEBI:15378"/>
        <dbReference type="ChEBI" id="CHEBI:58115"/>
        <dbReference type="ChEBI" id="CHEBI:59435"/>
        <dbReference type="ChEBI" id="CHEBI:59904"/>
        <dbReference type="ChEBI" id="CHEBI:59907"/>
        <dbReference type="EC" id="2.7.8.28"/>
    </reaction>
</comment>
<dbReference type="Gene3D" id="3.40.50.10680">
    <property type="entry name" value="CofD-like domains"/>
    <property type="match status" value="1"/>
</dbReference>
<dbReference type="SUPFAM" id="SSF142338">
    <property type="entry name" value="CofD-like"/>
    <property type="match status" value="1"/>
</dbReference>
<dbReference type="STRING" id="634498.mru_1844"/>
<feature type="binding site" evidence="3">
    <location>
        <position position="88"/>
    </location>
    <ligand>
        <name>7,8-didemethyl-8-hydroxy-5-deazariboflavin</name>
        <dbReference type="ChEBI" id="CHEBI:59904"/>
    </ligand>
</feature>
<dbReference type="UniPathway" id="UPA00071"/>
<dbReference type="CDD" id="cd07186">
    <property type="entry name" value="CofD_like"/>
    <property type="match status" value="1"/>
</dbReference>
<dbReference type="EC" id="2.7.8.28" evidence="3"/>
<dbReference type="OrthoDB" id="59563at2157"/>
<proteinExistence type="inferred from homology"/>
<dbReference type="AlphaFoldDB" id="D3DZL6"/>
<feature type="binding site" evidence="3">
    <location>
        <position position="49"/>
    </location>
    <ligand>
        <name>7,8-didemethyl-8-hydroxy-5-deazariboflavin</name>
        <dbReference type="ChEBI" id="CHEBI:59904"/>
    </ligand>
</feature>
<dbReference type="GO" id="GO:0043743">
    <property type="term" value="F:LPPG:FO 2-phospho-L-lactate transferase activity"/>
    <property type="evidence" value="ECO:0007669"/>
    <property type="project" value="UniProtKB-EC"/>
</dbReference>
<organism evidence="4 5">
    <name type="scientific">Methanobrevibacter ruminantium (strain ATCC 35063 / DSM 1093 / JCM 13430 / OCM 146 / M1)</name>
    <name type="common">Methanobacterium ruminantium</name>
    <dbReference type="NCBI Taxonomy" id="634498"/>
    <lineage>
        <taxon>Archaea</taxon>
        <taxon>Methanobacteriati</taxon>
        <taxon>Methanobacteriota</taxon>
        <taxon>Methanomada group</taxon>
        <taxon>Methanobacteria</taxon>
        <taxon>Methanobacteriales</taxon>
        <taxon>Methanobacteriaceae</taxon>
        <taxon>Methanobrevibacter</taxon>
    </lineage>
</organism>
<dbReference type="Pfam" id="PF01933">
    <property type="entry name" value="CofD"/>
    <property type="match status" value="1"/>
</dbReference>
<sequence length="301" mass="33426">MITILSGGTGTPKLIQGIKEIYPEEEISVIVNTVENEYFSGGYVAADCDTVMYTFADMIDDQFFYGIIGDTFKIRNILIEMGTTELLKIGDMDRAIKIQKTILLEEGKTLSEIVEHQKNKLGVKAKIIPMSDEDSEIKIITKEHGELDFHDFLIKHQCEGEVLEVKYSDVKPSPNVIGTIKDADKVIIGPSNPITSIRPIIAIEGVEEALKEKKVIAVSPFLGEAAFSGPAAKFMNAFGYEASSKGVAELYKPFLDTFIIDNEDKDKKEELEKIIPNIVVANTFMKTIEDKINLAKVVLEL</sequence>
<dbReference type="PANTHER" id="PTHR43007:SF1">
    <property type="entry name" value="2-PHOSPHO-L-LACTATE TRANSFERASE"/>
    <property type="match status" value="1"/>
</dbReference>
<keyword evidence="2 3" id="KW-0460">Magnesium</keyword>
<evidence type="ECO:0000313" key="4">
    <source>
        <dbReference type="EMBL" id="ADC47694.1"/>
    </source>
</evidence>
<dbReference type="HAMAP" id="MF_01257">
    <property type="entry name" value="CofD"/>
    <property type="match status" value="1"/>
</dbReference>
<comment type="pathway">
    <text evidence="3">Cofactor biosynthesis; coenzyme F420 biosynthesis.</text>
</comment>
<dbReference type="InterPro" id="IPR010115">
    <property type="entry name" value="FbiA/CofD"/>
</dbReference>
<dbReference type="GO" id="GO:0000287">
    <property type="term" value="F:magnesium ion binding"/>
    <property type="evidence" value="ECO:0007669"/>
    <property type="project" value="InterPro"/>
</dbReference>
<comment type="function">
    <text evidence="3">Catalyzes the transfer of the 2-phospholactate moiety from (2S)-lactyl-2-diphospho-5'-guanosine to 7,8-didemethyl-8-hydroxy-5-deazariboflavin (FO) with the formation of oxidized coenzyme F420-0 and GMP.</text>
</comment>